<name>A0A7W6IGN4_9HYPH</name>
<proteinExistence type="predicted"/>
<dbReference type="PANTHER" id="PTHR34989:SF1">
    <property type="entry name" value="PROTEIN HDED"/>
    <property type="match status" value="1"/>
</dbReference>
<keyword evidence="1" id="KW-0472">Membrane</keyword>
<feature type="transmembrane region" description="Helical" evidence="1">
    <location>
        <begin position="51"/>
        <end position="70"/>
    </location>
</feature>
<feature type="transmembrane region" description="Helical" evidence="1">
    <location>
        <begin position="157"/>
        <end position="177"/>
    </location>
</feature>
<dbReference type="InterPro" id="IPR052712">
    <property type="entry name" value="Acid_resist_chaperone_HdeD"/>
</dbReference>
<feature type="transmembrane region" description="Helical" evidence="1">
    <location>
        <begin position="21"/>
        <end position="39"/>
    </location>
</feature>
<evidence type="ECO:0008006" key="4">
    <source>
        <dbReference type="Google" id="ProtNLM"/>
    </source>
</evidence>
<dbReference type="PANTHER" id="PTHR34989">
    <property type="entry name" value="PROTEIN HDED"/>
    <property type="match status" value="1"/>
</dbReference>
<feature type="transmembrane region" description="Helical" evidence="1">
    <location>
        <begin position="77"/>
        <end position="97"/>
    </location>
</feature>
<dbReference type="EMBL" id="JACIDC010000006">
    <property type="protein sequence ID" value="MBB4040454.1"/>
    <property type="molecule type" value="Genomic_DNA"/>
</dbReference>
<sequence length="437" mass="49051">MIRLAIILIGFETMRRQWRSLAAFGAFWGILGLAILMDAADGVTAVVTEAFGYLLVAEGLGAILLTVSLGRYRGRFFLARGLIMLVMGLLIIDLPWHNDIANSLLFGIAFLLDGSVRLVAAFLVRYPRWKAIAGIATGEIVLAVLSFASWPVSYTKTVPFCIGIALLLSGFTFIRLAMNLRNLPPEPGQWPLFARSRWVPRLDTAMLQAQPKADLLSVRVWTPRGDDEHTRQRPVIDRYIVAVDRNGVISTGHAALECGDDIYVSHYPAVEIDRSANDLVRVIRANPENDVPGRFQPSYSYEASQWREADAHVKFSRFNAANLAAFWMAYQQDDTYNLANRNCSVVVALALESALEGVLRTDKVWRVFLRLLANPDLWLAAILHGRAESMTWTPGLVLDYARALRRIVHPSPVRWPSKFRNMLREHRRVRTEARAAA</sequence>
<dbReference type="GO" id="GO:0005886">
    <property type="term" value="C:plasma membrane"/>
    <property type="evidence" value="ECO:0007669"/>
    <property type="project" value="TreeGrafter"/>
</dbReference>
<gene>
    <name evidence="2" type="ORF">GGR34_002107</name>
</gene>
<dbReference type="RefSeq" id="WP_051435179.1">
    <property type="nucleotide sequence ID" value="NZ_JACIDC010000006.1"/>
</dbReference>
<accession>A0A7W6IGN4</accession>
<protein>
    <recommendedName>
        <fullName evidence="4">Protease</fullName>
    </recommendedName>
</protein>
<keyword evidence="1" id="KW-0812">Transmembrane</keyword>
<comment type="caution">
    <text evidence="2">The sequence shown here is derived from an EMBL/GenBank/DDBJ whole genome shotgun (WGS) entry which is preliminary data.</text>
</comment>
<evidence type="ECO:0000256" key="1">
    <source>
        <dbReference type="SAM" id="Phobius"/>
    </source>
</evidence>
<reference evidence="2 3" key="1">
    <citation type="submission" date="2020-08" db="EMBL/GenBank/DDBJ databases">
        <title>Genomic Encyclopedia of Type Strains, Phase IV (KMG-IV): sequencing the most valuable type-strain genomes for metagenomic binning, comparative biology and taxonomic classification.</title>
        <authorList>
            <person name="Goeker M."/>
        </authorList>
    </citation>
    <scope>NUCLEOTIDE SEQUENCE [LARGE SCALE GENOMIC DNA]</scope>
    <source>
        <strain evidence="2 3">DSM 15743</strain>
    </source>
</reference>
<feature type="transmembrane region" description="Helical" evidence="1">
    <location>
        <begin position="131"/>
        <end position="151"/>
    </location>
</feature>
<dbReference type="Proteomes" id="UP000519439">
    <property type="component" value="Unassembled WGS sequence"/>
</dbReference>
<evidence type="ECO:0000313" key="3">
    <source>
        <dbReference type="Proteomes" id="UP000519439"/>
    </source>
</evidence>
<feature type="transmembrane region" description="Helical" evidence="1">
    <location>
        <begin position="103"/>
        <end position="124"/>
    </location>
</feature>
<keyword evidence="1" id="KW-1133">Transmembrane helix</keyword>
<keyword evidence="3" id="KW-1185">Reference proteome</keyword>
<dbReference type="AlphaFoldDB" id="A0A7W6IGN4"/>
<evidence type="ECO:0000313" key="2">
    <source>
        <dbReference type="EMBL" id="MBB4040454.1"/>
    </source>
</evidence>
<organism evidence="2 3">
    <name type="scientific">Microvirga flocculans</name>
    <dbReference type="NCBI Taxonomy" id="217168"/>
    <lineage>
        <taxon>Bacteria</taxon>
        <taxon>Pseudomonadati</taxon>
        <taxon>Pseudomonadota</taxon>
        <taxon>Alphaproteobacteria</taxon>
        <taxon>Hyphomicrobiales</taxon>
        <taxon>Methylobacteriaceae</taxon>
        <taxon>Microvirga</taxon>
    </lineage>
</organism>